<organism evidence="5 6">
    <name type="scientific">Ananas comosus</name>
    <name type="common">Pineapple</name>
    <name type="synonym">Ananas ananas</name>
    <dbReference type="NCBI Taxonomy" id="4615"/>
    <lineage>
        <taxon>Eukaryota</taxon>
        <taxon>Viridiplantae</taxon>
        <taxon>Streptophyta</taxon>
        <taxon>Embryophyta</taxon>
        <taxon>Tracheophyta</taxon>
        <taxon>Spermatophyta</taxon>
        <taxon>Magnoliopsida</taxon>
        <taxon>Liliopsida</taxon>
        <taxon>Poales</taxon>
        <taxon>Bromeliaceae</taxon>
        <taxon>Bromelioideae</taxon>
        <taxon>Ananas</taxon>
    </lineage>
</organism>
<feature type="chain" id="PRO_5027940375" evidence="3">
    <location>
        <begin position="30"/>
        <end position="211"/>
    </location>
</feature>
<keyword evidence="3" id="KW-0732">Signal</keyword>
<name>A0A6P5FSE1_ANACO</name>
<dbReference type="PANTHER" id="PTHR12630:SF25">
    <property type="entry name" value="OS01G0752400 PROTEIN"/>
    <property type="match status" value="1"/>
</dbReference>
<evidence type="ECO:0000313" key="5">
    <source>
        <dbReference type="Proteomes" id="UP000515123"/>
    </source>
</evidence>
<accession>A0A6P5FSE1</accession>
<proteinExistence type="predicted"/>
<dbReference type="PANTHER" id="PTHR12630">
    <property type="entry name" value="N-LINKED OLIGOSACCHARIDE PROCESSING"/>
    <property type="match status" value="1"/>
</dbReference>
<dbReference type="GO" id="GO:0017177">
    <property type="term" value="C:glucosidase II complex"/>
    <property type="evidence" value="ECO:0007669"/>
    <property type="project" value="TreeGrafter"/>
</dbReference>
<sequence>METPSLLLLTFVPTSLLLLFFSSSSSSLASSSLLGVAPQDEEYFAGAVIACRDGSKLFARDRLNDGFCDCPDGTDEPGTSACPEGKFYCKNIGDVPRYLFSSFVNDRICDCCDGSDEYNSGINCPDTCIKGQKISKTWNHNHESREANLNAADGFPSKSRLDLEDLIMKLRGLKIAVIIQLCLAMCTIALCLFHRRTRSWRRRYLSKSYYT</sequence>
<feature type="signal peptide" evidence="3">
    <location>
        <begin position="1"/>
        <end position="29"/>
    </location>
</feature>
<reference evidence="6" key="2">
    <citation type="submission" date="2025-08" db="UniProtKB">
        <authorList>
            <consortium name="RefSeq"/>
        </authorList>
    </citation>
    <scope>IDENTIFICATION</scope>
    <source>
        <tissue evidence="6">Leaf</tissue>
    </source>
</reference>
<protein>
    <submittedName>
        <fullName evidence="6">Glucosidase 2 subunit beta isoform X1</fullName>
    </submittedName>
</protein>
<dbReference type="GeneID" id="109717745"/>
<feature type="domain" description="Glucosidase II beta subunit N-terminal" evidence="4">
    <location>
        <begin position="27"/>
        <end position="172"/>
    </location>
</feature>
<dbReference type="RefSeq" id="XP_020099221.1">
    <property type="nucleotide sequence ID" value="XM_020243632.1"/>
</dbReference>
<evidence type="ECO:0000256" key="2">
    <source>
        <dbReference type="SAM" id="Phobius"/>
    </source>
</evidence>
<dbReference type="Gramene" id="Aco005326.1.mrna1">
    <property type="protein sequence ID" value="Aco005326.1.mrna1"/>
    <property type="gene ID" value="Aco005326.1.path1"/>
</dbReference>
<evidence type="ECO:0000256" key="3">
    <source>
        <dbReference type="SAM" id="SignalP"/>
    </source>
</evidence>
<dbReference type="Gene3D" id="4.10.400.10">
    <property type="entry name" value="Low-density Lipoprotein Receptor"/>
    <property type="match status" value="1"/>
</dbReference>
<evidence type="ECO:0000256" key="1">
    <source>
        <dbReference type="ARBA" id="ARBA00023157"/>
    </source>
</evidence>
<dbReference type="InterPro" id="IPR039794">
    <property type="entry name" value="Gtb1-like"/>
</dbReference>
<dbReference type="AlphaFoldDB" id="A0A6P5FSE1"/>
<reference evidence="5" key="1">
    <citation type="journal article" date="2015" name="Nat. Genet.">
        <title>The pineapple genome and the evolution of CAM photosynthesis.</title>
        <authorList>
            <person name="Ming R."/>
            <person name="VanBuren R."/>
            <person name="Wai C.M."/>
            <person name="Tang H."/>
            <person name="Schatz M.C."/>
            <person name="Bowers J.E."/>
            <person name="Lyons E."/>
            <person name="Wang M.L."/>
            <person name="Chen J."/>
            <person name="Biggers E."/>
            <person name="Zhang J."/>
            <person name="Huang L."/>
            <person name="Zhang L."/>
            <person name="Miao W."/>
            <person name="Zhang J."/>
            <person name="Ye Z."/>
            <person name="Miao C."/>
            <person name="Lin Z."/>
            <person name="Wang H."/>
            <person name="Zhou H."/>
            <person name="Yim W.C."/>
            <person name="Priest H.D."/>
            <person name="Zheng C."/>
            <person name="Woodhouse M."/>
            <person name="Edger P.P."/>
            <person name="Guyot R."/>
            <person name="Guo H.B."/>
            <person name="Guo H."/>
            <person name="Zheng G."/>
            <person name="Singh R."/>
            <person name="Sharma A."/>
            <person name="Min X."/>
            <person name="Zheng Y."/>
            <person name="Lee H."/>
            <person name="Gurtowski J."/>
            <person name="Sedlazeck F.J."/>
            <person name="Harkess A."/>
            <person name="McKain M.R."/>
            <person name="Liao Z."/>
            <person name="Fang J."/>
            <person name="Liu J."/>
            <person name="Zhang X."/>
            <person name="Zhang Q."/>
            <person name="Hu W."/>
            <person name="Qin Y."/>
            <person name="Wang K."/>
            <person name="Chen L.Y."/>
            <person name="Shirley N."/>
            <person name="Lin Y.R."/>
            <person name="Liu L.Y."/>
            <person name="Hernandez A.G."/>
            <person name="Wright C.L."/>
            <person name="Bulone V."/>
            <person name="Tuskan G.A."/>
            <person name="Heath K."/>
            <person name="Zee F."/>
            <person name="Moore P.H."/>
            <person name="Sunkar R."/>
            <person name="Leebens-Mack J.H."/>
            <person name="Mockler T."/>
            <person name="Bennetzen J.L."/>
            <person name="Freeling M."/>
            <person name="Sankoff D."/>
            <person name="Paterson A.H."/>
            <person name="Zhu X."/>
            <person name="Yang X."/>
            <person name="Smith J.A."/>
            <person name="Cushman J.C."/>
            <person name="Paull R.E."/>
            <person name="Yu Q."/>
        </authorList>
    </citation>
    <scope>NUCLEOTIDE SEQUENCE [LARGE SCALE GENOMIC DNA]</scope>
    <source>
        <strain evidence="5">cv. F153</strain>
    </source>
</reference>
<dbReference type="InterPro" id="IPR028146">
    <property type="entry name" value="PRKCSH_N"/>
</dbReference>
<keyword evidence="5" id="KW-1185">Reference proteome</keyword>
<evidence type="ECO:0000259" key="4">
    <source>
        <dbReference type="Pfam" id="PF12999"/>
    </source>
</evidence>
<keyword evidence="1" id="KW-1015">Disulfide bond</keyword>
<dbReference type="Pfam" id="PF12999">
    <property type="entry name" value="PRKCSH-like"/>
    <property type="match status" value="1"/>
</dbReference>
<feature type="transmembrane region" description="Helical" evidence="2">
    <location>
        <begin position="175"/>
        <end position="193"/>
    </location>
</feature>
<evidence type="ECO:0000313" key="6">
    <source>
        <dbReference type="RefSeq" id="XP_020099221.1"/>
    </source>
</evidence>
<dbReference type="GO" id="GO:0006491">
    <property type="term" value="P:N-glycan processing"/>
    <property type="evidence" value="ECO:0007669"/>
    <property type="project" value="TreeGrafter"/>
</dbReference>
<dbReference type="OrthoDB" id="28322at2759"/>
<keyword evidence="2" id="KW-1133">Transmembrane helix</keyword>
<dbReference type="Proteomes" id="UP000515123">
    <property type="component" value="Linkage group 11"/>
</dbReference>
<dbReference type="InterPro" id="IPR036055">
    <property type="entry name" value="LDL_receptor-like_sf"/>
</dbReference>
<gene>
    <name evidence="6" type="primary">LOC109717745</name>
</gene>
<keyword evidence="2" id="KW-0472">Membrane</keyword>
<keyword evidence="2" id="KW-0812">Transmembrane</keyword>